<dbReference type="InterPro" id="IPR038461">
    <property type="entry name" value="Schlafen_AlbA_2_dom_sf"/>
</dbReference>
<dbReference type="InterPro" id="IPR007421">
    <property type="entry name" value="Schlafen_AlbA_2_dom"/>
</dbReference>
<name>A0A0D5C6M4_ERYRH</name>
<dbReference type="EMBL" id="KP339868">
    <property type="protein sequence ID" value="AJW72825.1"/>
    <property type="molecule type" value="Genomic_DNA"/>
</dbReference>
<evidence type="ECO:0000313" key="2">
    <source>
        <dbReference type="EMBL" id="AJW72825.1"/>
    </source>
</evidence>
<reference evidence="2" key="1">
    <citation type="journal article" date="2015" name="Vet. Microbiol.">
        <title>Presence and new genetic environment of pleuromutilin-lincosamide-streptogramin A resistance gene lsa(E) in Erysipelothrix rhusiopathiae of swine origin.</title>
        <authorList>
            <person name="Zhang A."/>
            <person name="Xu C."/>
            <person name="Wang H."/>
            <person name="Lei C."/>
            <person name="Liu B."/>
            <person name="Guan Z."/>
            <person name="Yang C."/>
            <person name="Yang Y."/>
            <person name="Peng L."/>
        </authorList>
    </citation>
    <scope>NUCLEOTIDE SEQUENCE</scope>
    <source>
        <strain evidence="2">Ery-11</strain>
    </source>
</reference>
<dbReference type="Pfam" id="PF04326">
    <property type="entry name" value="SLFN_AlbA_2"/>
    <property type="match status" value="1"/>
</dbReference>
<feature type="domain" description="Schlafen AlbA-2" evidence="1">
    <location>
        <begin position="16"/>
        <end position="152"/>
    </location>
</feature>
<dbReference type="AlphaFoldDB" id="A0A0D5C6M4"/>
<evidence type="ECO:0000259" key="1">
    <source>
        <dbReference type="Pfam" id="PF04326"/>
    </source>
</evidence>
<sequence>MSREFLEEIISEKISESDTLEYKDYYFANGKLTSLDQKELAKLFKEICALANYNGGKIILGLKEDNNHNPSELSDVGVNKDTFEMWEQALRNKISVNIIPSLYGIKTELVEVSDDTNCIIIDVPRSVLKPHAYNTGSNHEFYIRNGNTSIQMRYNDLKNSFDALSNRQQKLESFRNERISSILNSEIDDTLITSPILLIHILPEVSFDERTYINLKACEYNDNLDIFNPDGYHGSVNYNANGLIKTRRNHKDFLSTYIQVFSNGNLEIGEIYLMKYYADEDPKMIYCWDNFEKIIAKKIYNYCKELSKQKLGTGFYISFTLLNVKNYYSRTSGFGEISEPIKQNIIKSQFVKWDINTSYQSSMYQLFNKFANIFGSRESWLYNDGEPIAEKFNFIAED</sequence>
<dbReference type="PANTHER" id="PTHR30595:SF6">
    <property type="entry name" value="SCHLAFEN ALBA-2 DOMAIN-CONTAINING PROTEIN"/>
    <property type="match status" value="1"/>
</dbReference>
<proteinExistence type="predicted"/>
<dbReference type="Gene3D" id="3.30.950.30">
    <property type="entry name" value="Schlafen, AAA domain"/>
    <property type="match status" value="1"/>
</dbReference>
<reference evidence="2" key="2">
    <citation type="submission" date="2015-01" db="EMBL/GenBank/DDBJ databases">
        <authorList>
            <person name="Zhang Y.A."/>
            <person name="Xu C.W."/>
            <person name="Wang H.N."/>
        </authorList>
    </citation>
    <scope>NUCLEOTIDE SEQUENCE</scope>
    <source>
        <strain evidence="2">Ery-11</strain>
    </source>
</reference>
<dbReference type="RefSeq" id="WP_062810432.1">
    <property type="nucleotide sequence ID" value="NZ_CP014861.1"/>
</dbReference>
<protein>
    <submittedName>
        <fullName evidence="2">Putative ATPase AAA</fullName>
    </submittedName>
</protein>
<accession>A0A0D5C6M4</accession>
<organism evidence="2">
    <name type="scientific">Erysipelothrix rhusiopathiae</name>
    <dbReference type="NCBI Taxonomy" id="1648"/>
    <lineage>
        <taxon>Bacteria</taxon>
        <taxon>Bacillati</taxon>
        <taxon>Bacillota</taxon>
        <taxon>Erysipelotrichia</taxon>
        <taxon>Erysipelotrichales</taxon>
        <taxon>Erysipelotrichaceae</taxon>
        <taxon>Erysipelothrix</taxon>
    </lineage>
</organism>
<dbReference type="PANTHER" id="PTHR30595">
    <property type="entry name" value="GLPR-RELATED TRANSCRIPTIONAL REPRESSOR"/>
    <property type="match status" value="1"/>
</dbReference>